<evidence type="ECO:0000313" key="2">
    <source>
        <dbReference type="Proteomes" id="UP000282529"/>
    </source>
</evidence>
<reference evidence="1 2" key="1">
    <citation type="submission" date="2018-11" db="EMBL/GenBank/DDBJ databases">
        <title>Genome sequence of strain 7197.</title>
        <authorList>
            <person name="Gao J."/>
            <person name="Sun J."/>
        </authorList>
    </citation>
    <scope>NUCLEOTIDE SEQUENCE [LARGE SCALE GENOMIC DNA]</scope>
    <source>
        <strain evidence="1 2">7197</strain>
    </source>
</reference>
<sequence>MKKAMAQYASATLTASARVFATVLKPFANSPEIPQELRK</sequence>
<accession>A0A3N9PQY4</accession>
<dbReference type="Proteomes" id="UP000282529">
    <property type="component" value="Unassembled WGS sequence"/>
</dbReference>
<name>A0A3N9PQY4_9BACL</name>
<dbReference type="EMBL" id="RQPI01000018">
    <property type="protein sequence ID" value="RQW08722.1"/>
    <property type="molecule type" value="Genomic_DNA"/>
</dbReference>
<protein>
    <submittedName>
        <fullName evidence="1">Cyclic lactone autoinducer peptide</fullName>
    </submittedName>
</protein>
<dbReference type="RefSeq" id="WP_124697552.1">
    <property type="nucleotide sequence ID" value="NZ_JBHUFE010000001.1"/>
</dbReference>
<organism evidence="1 2">
    <name type="scientific">Paenibacillus rhizophilus</name>
    <dbReference type="NCBI Taxonomy" id="1850366"/>
    <lineage>
        <taxon>Bacteria</taxon>
        <taxon>Bacillati</taxon>
        <taxon>Bacillota</taxon>
        <taxon>Bacilli</taxon>
        <taxon>Bacillales</taxon>
        <taxon>Paenibacillaceae</taxon>
        <taxon>Paenibacillus</taxon>
    </lineage>
</organism>
<keyword evidence="2" id="KW-1185">Reference proteome</keyword>
<dbReference type="OrthoDB" id="2652081at2"/>
<evidence type="ECO:0000313" key="1">
    <source>
        <dbReference type="EMBL" id="RQW08722.1"/>
    </source>
</evidence>
<comment type="caution">
    <text evidence="1">The sequence shown here is derived from an EMBL/GenBank/DDBJ whole genome shotgun (WGS) entry which is preliminary data.</text>
</comment>
<proteinExistence type="predicted"/>
<gene>
    <name evidence="1" type="ORF">EH198_21460</name>
</gene>
<dbReference type="AlphaFoldDB" id="A0A3N9PQY4"/>